<dbReference type="PRINTS" id="PR00111">
    <property type="entry name" value="ABHYDROLASE"/>
</dbReference>
<dbReference type="InterPro" id="IPR000073">
    <property type="entry name" value="AB_hydrolase_1"/>
</dbReference>
<dbReference type="Pfam" id="PF00561">
    <property type="entry name" value="Abhydrolase_1"/>
    <property type="match status" value="1"/>
</dbReference>
<dbReference type="PANTHER" id="PTHR43433:SF5">
    <property type="entry name" value="AB HYDROLASE-1 DOMAIN-CONTAINING PROTEIN"/>
    <property type="match status" value="1"/>
</dbReference>
<dbReference type="InterPro" id="IPR011942">
    <property type="entry name" value="PHA_depoly_arom"/>
</dbReference>
<protein>
    <submittedName>
        <fullName evidence="2">Poly(3-hydroxyalkanoate) depolymerase</fullName>
    </submittedName>
</protein>
<dbReference type="RefSeq" id="WP_097189698.1">
    <property type="nucleotide sequence ID" value="NZ_OCSU01000001.1"/>
</dbReference>
<dbReference type="NCBIfam" id="TIGR02240">
    <property type="entry name" value="PHA_depoly_arom"/>
    <property type="match status" value="1"/>
</dbReference>
<dbReference type="Proteomes" id="UP000219522">
    <property type="component" value="Unassembled WGS sequence"/>
</dbReference>
<dbReference type="GO" id="GO:0004806">
    <property type="term" value="F:triacylglycerol lipase activity"/>
    <property type="evidence" value="ECO:0007669"/>
    <property type="project" value="TreeGrafter"/>
</dbReference>
<proteinExistence type="predicted"/>
<dbReference type="GO" id="GO:0046503">
    <property type="term" value="P:glycerolipid catabolic process"/>
    <property type="evidence" value="ECO:0007669"/>
    <property type="project" value="TreeGrafter"/>
</dbReference>
<dbReference type="AlphaFoldDB" id="A0A7Z7I1B5"/>
<evidence type="ECO:0000259" key="1">
    <source>
        <dbReference type="Pfam" id="PF00561"/>
    </source>
</evidence>
<feature type="domain" description="AB hydrolase-1" evidence="1">
    <location>
        <begin position="31"/>
        <end position="254"/>
    </location>
</feature>
<evidence type="ECO:0000313" key="3">
    <source>
        <dbReference type="Proteomes" id="UP000219522"/>
    </source>
</evidence>
<gene>
    <name evidence="2" type="ORF">SAMN05446927_0355</name>
</gene>
<comment type="caution">
    <text evidence="2">The sequence shown here is derived from an EMBL/GenBank/DDBJ whole genome shotgun (WGS) entry which is preliminary data.</text>
</comment>
<organism evidence="2 3">
    <name type="scientific">Caballeronia arationis</name>
    <dbReference type="NCBI Taxonomy" id="1777142"/>
    <lineage>
        <taxon>Bacteria</taxon>
        <taxon>Pseudomonadati</taxon>
        <taxon>Pseudomonadota</taxon>
        <taxon>Betaproteobacteria</taxon>
        <taxon>Burkholderiales</taxon>
        <taxon>Burkholderiaceae</taxon>
        <taxon>Caballeronia</taxon>
    </lineage>
</organism>
<dbReference type="InterPro" id="IPR029058">
    <property type="entry name" value="AB_hydrolase_fold"/>
</dbReference>
<dbReference type="EMBL" id="OCSU01000001">
    <property type="protein sequence ID" value="SOE49388.1"/>
    <property type="molecule type" value="Genomic_DNA"/>
</dbReference>
<reference evidence="2 3" key="1">
    <citation type="submission" date="2017-09" db="EMBL/GenBank/DDBJ databases">
        <authorList>
            <person name="Varghese N."/>
            <person name="Submissions S."/>
        </authorList>
    </citation>
    <scope>NUCLEOTIDE SEQUENCE [LARGE SCALE GENOMIC DNA]</scope>
    <source>
        <strain evidence="2 3">OK806</strain>
    </source>
</reference>
<dbReference type="PANTHER" id="PTHR43433">
    <property type="entry name" value="HYDROLASE, ALPHA/BETA FOLD FAMILY PROTEIN"/>
    <property type="match status" value="1"/>
</dbReference>
<name>A0A7Z7I1B5_9BURK</name>
<dbReference type="InterPro" id="IPR050471">
    <property type="entry name" value="AB_hydrolase"/>
</dbReference>
<dbReference type="SUPFAM" id="SSF53474">
    <property type="entry name" value="alpha/beta-Hydrolases"/>
    <property type="match status" value="1"/>
</dbReference>
<sequence length="305" mass="33464">MESVRTMEIQSVILEGQLLRVGIWRGSDASPPLVIFNGIGANLELVQPFVDALGDVEVVMFDIPGVGGSPAPLAPYRFSTLSVLTDKLLVKLGYAGPVDVLGVSWGGALAQQFAYQYPSRCRRLVLASTSPGVIMVPGRISVLSKLIGSRRYKDPEFLQEVGAEIYGGVYRSDPELLKEHGRHIQAPGGRGYVYQLLAVWGWSSLLWLGCLRQPTLVMHGDDDPIVPLVNAKILASRIRQATLHVVEDGHLFLVTRTSEVAPLVRDFLLRELRRTVSRSGVFPHTIPAQCARRIGLATHQRIEGE</sequence>
<keyword evidence="3" id="KW-1185">Reference proteome</keyword>
<dbReference type="Gene3D" id="3.40.50.1820">
    <property type="entry name" value="alpha/beta hydrolase"/>
    <property type="match status" value="1"/>
</dbReference>
<evidence type="ECO:0000313" key="2">
    <source>
        <dbReference type="EMBL" id="SOE49388.1"/>
    </source>
</evidence>
<accession>A0A7Z7I1B5</accession>